<feature type="binding site" evidence="4">
    <location>
        <position position="54"/>
    </location>
    <ligand>
        <name>substrate</name>
    </ligand>
</feature>
<dbReference type="GO" id="GO:0035999">
    <property type="term" value="P:tetrahydrofolate interconversion"/>
    <property type="evidence" value="ECO:0007669"/>
    <property type="project" value="TreeGrafter"/>
</dbReference>
<feature type="binding site" evidence="4">
    <location>
        <begin position="133"/>
        <end position="141"/>
    </location>
    <ligand>
        <name>ATP</name>
        <dbReference type="ChEBI" id="CHEBI:30616"/>
    </ligand>
</feature>
<feature type="binding site" evidence="4">
    <location>
        <position position="49"/>
    </location>
    <ligand>
        <name>substrate</name>
    </ligand>
</feature>
<dbReference type="GO" id="GO:0005524">
    <property type="term" value="F:ATP binding"/>
    <property type="evidence" value="ECO:0007669"/>
    <property type="project" value="UniProtKB-KW"/>
</dbReference>
<dbReference type="Proteomes" id="UP000198312">
    <property type="component" value="Chromosome"/>
</dbReference>
<keyword evidence="3 4" id="KW-0067">ATP-binding</keyword>
<dbReference type="Gene3D" id="3.40.50.10420">
    <property type="entry name" value="NagB/RpiA/CoA transferase-like"/>
    <property type="match status" value="1"/>
</dbReference>
<dbReference type="Pfam" id="PF01812">
    <property type="entry name" value="5-FTHF_cyc-lig"/>
    <property type="match status" value="1"/>
</dbReference>
<keyword evidence="6" id="KW-0436">Ligase</keyword>
<dbReference type="GO" id="GO:0046872">
    <property type="term" value="F:metal ion binding"/>
    <property type="evidence" value="ECO:0007669"/>
    <property type="project" value="UniProtKB-KW"/>
</dbReference>
<dbReference type="EC" id="6.3.3.2" evidence="5"/>
<comment type="catalytic activity">
    <reaction evidence="5">
        <text>(6S)-5-formyl-5,6,7,8-tetrahydrofolate + ATP = (6R)-5,10-methenyltetrahydrofolate + ADP + phosphate</text>
        <dbReference type="Rhea" id="RHEA:10488"/>
        <dbReference type="ChEBI" id="CHEBI:30616"/>
        <dbReference type="ChEBI" id="CHEBI:43474"/>
        <dbReference type="ChEBI" id="CHEBI:57455"/>
        <dbReference type="ChEBI" id="CHEBI:57457"/>
        <dbReference type="ChEBI" id="CHEBI:456216"/>
        <dbReference type="EC" id="6.3.3.2"/>
    </reaction>
</comment>
<dbReference type="EMBL" id="CP022315">
    <property type="protein sequence ID" value="ASK63190.1"/>
    <property type="molecule type" value="Genomic_DNA"/>
</dbReference>
<evidence type="ECO:0000256" key="1">
    <source>
        <dbReference type="ARBA" id="ARBA00010638"/>
    </source>
</evidence>
<proteinExistence type="inferred from homology"/>
<comment type="cofactor">
    <cofactor evidence="5">
        <name>Mg(2+)</name>
        <dbReference type="ChEBI" id="CHEBI:18420"/>
    </cofactor>
</comment>
<organism evidence="6 7">
    <name type="scientific">Virgibacillus phasianinus</name>
    <dbReference type="NCBI Taxonomy" id="2017483"/>
    <lineage>
        <taxon>Bacteria</taxon>
        <taxon>Bacillati</taxon>
        <taxon>Bacillota</taxon>
        <taxon>Bacilli</taxon>
        <taxon>Bacillales</taxon>
        <taxon>Bacillaceae</taxon>
        <taxon>Virgibacillus</taxon>
    </lineage>
</organism>
<dbReference type="PANTHER" id="PTHR23407:SF1">
    <property type="entry name" value="5-FORMYLTETRAHYDROFOLATE CYCLO-LIGASE"/>
    <property type="match status" value="1"/>
</dbReference>
<dbReference type="InterPro" id="IPR002698">
    <property type="entry name" value="FTHF_cligase"/>
</dbReference>
<dbReference type="GO" id="GO:0030272">
    <property type="term" value="F:5-formyltetrahydrofolate cyclo-ligase activity"/>
    <property type="evidence" value="ECO:0007669"/>
    <property type="project" value="UniProtKB-EC"/>
</dbReference>
<reference evidence="6 7" key="1">
    <citation type="submission" date="2017-07" db="EMBL/GenBank/DDBJ databases">
        <title>Virgibacillus sp. LM2416.</title>
        <authorList>
            <person name="Tak E.J."/>
            <person name="Bae J.-W."/>
        </authorList>
    </citation>
    <scope>NUCLEOTIDE SEQUENCE [LARGE SCALE GENOMIC DNA]</scope>
    <source>
        <strain evidence="6 7">LM2416</strain>
    </source>
</reference>
<protein>
    <recommendedName>
        <fullName evidence="5">5-formyltetrahydrofolate cyclo-ligase</fullName>
        <ecNumber evidence="5">6.3.3.2</ecNumber>
    </recommendedName>
</protein>
<sequence length="185" mass="21292">MEKSKLRNQGIKYLKSLSKEEKISIEEKLTYELVNSDLWKQSSSIGVTISQGFEWDTRGIIETAWKENKLVSVPKCDPVHKKLTFYHLHTYEQLEVVYYNLKEPNPDNSQAIDKNSIELLLVPGLLFNKHGYRIGFGGGYYDRFLADFPNSTASLVSDGQFEHEIPVEKYDLPVNYIVTEQGILL</sequence>
<dbReference type="InterPro" id="IPR024185">
    <property type="entry name" value="FTHF_cligase-like_sf"/>
</dbReference>
<dbReference type="KEGG" id="vil:CFK37_14060"/>
<gene>
    <name evidence="6" type="ORF">CFK37_14060</name>
</gene>
<dbReference type="InterPro" id="IPR037171">
    <property type="entry name" value="NagB/RpiA_transferase-like"/>
</dbReference>
<accession>A0A220U528</accession>
<dbReference type="GO" id="GO:0009396">
    <property type="term" value="P:folic acid-containing compound biosynthetic process"/>
    <property type="evidence" value="ECO:0007669"/>
    <property type="project" value="TreeGrafter"/>
</dbReference>
<keyword evidence="5" id="KW-0479">Metal-binding</keyword>
<keyword evidence="7" id="KW-1185">Reference proteome</keyword>
<evidence type="ECO:0000313" key="7">
    <source>
        <dbReference type="Proteomes" id="UP000198312"/>
    </source>
</evidence>
<dbReference type="PANTHER" id="PTHR23407">
    <property type="entry name" value="ATPASE INHIBITOR/5-FORMYLTETRAHYDROFOLATE CYCLO-LIGASE"/>
    <property type="match status" value="1"/>
</dbReference>
<evidence type="ECO:0000313" key="6">
    <source>
        <dbReference type="EMBL" id="ASK63190.1"/>
    </source>
</evidence>
<comment type="similarity">
    <text evidence="1 5">Belongs to the 5-formyltetrahydrofolate cyclo-ligase family.</text>
</comment>
<name>A0A220U528_9BACI</name>
<evidence type="ECO:0000256" key="2">
    <source>
        <dbReference type="ARBA" id="ARBA00022741"/>
    </source>
</evidence>
<dbReference type="NCBIfam" id="TIGR02727">
    <property type="entry name" value="MTHFS_bact"/>
    <property type="match status" value="1"/>
</dbReference>
<keyword evidence="2 4" id="KW-0547">Nucleotide-binding</keyword>
<evidence type="ECO:0000256" key="3">
    <source>
        <dbReference type="ARBA" id="ARBA00022840"/>
    </source>
</evidence>
<dbReference type="SUPFAM" id="SSF100950">
    <property type="entry name" value="NagB/RpiA/CoA transferase-like"/>
    <property type="match status" value="1"/>
</dbReference>
<keyword evidence="5" id="KW-0460">Magnesium</keyword>
<dbReference type="OrthoDB" id="9801938at2"/>
<evidence type="ECO:0000256" key="4">
    <source>
        <dbReference type="PIRSR" id="PIRSR006806-1"/>
    </source>
</evidence>
<evidence type="ECO:0000256" key="5">
    <source>
        <dbReference type="RuleBase" id="RU361279"/>
    </source>
</evidence>
<dbReference type="PIRSF" id="PIRSF006806">
    <property type="entry name" value="FTHF_cligase"/>
    <property type="match status" value="1"/>
</dbReference>
<dbReference type="AlphaFoldDB" id="A0A220U528"/>
<dbReference type="RefSeq" id="WP_089062449.1">
    <property type="nucleotide sequence ID" value="NZ_CP022315.1"/>
</dbReference>
<feature type="binding site" evidence="4">
    <location>
        <begin position="3"/>
        <end position="7"/>
    </location>
    <ligand>
        <name>ATP</name>
        <dbReference type="ChEBI" id="CHEBI:30616"/>
    </ligand>
</feature>